<proteinExistence type="predicted"/>
<name>A0A5D3CEJ2_CUCMM</name>
<dbReference type="EMBL" id="SSTD01011480">
    <property type="protein sequence ID" value="TYK09614.1"/>
    <property type="molecule type" value="Genomic_DNA"/>
</dbReference>
<dbReference type="Proteomes" id="UP000321947">
    <property type="component" value="Unassembled WGS sequence"/>
</dbReference>
<feature type="compositionally biased region" description="Basic and acidic residues" evidence="1">
    <location>
        <begin position="27"/>
        <end position="36"/>
    </location>
</feature>
<dbReference type="AlphaFoldDB" id="A0A5D3CEJ2"/>
<gene>
    <name evidence="3" type="ORF">E5676_scaffold447G00010</name>
    <name evidence="2" type="ORF">E6C27_scaffold34G001120</name>
</gene>
<feature type="region of interest" description="Disordered" evidence="1">
    <location>
        <begin position="27"/>
        <end position="46"/>
    </location>
</feature>
<evidence type="ECO:0000256" key="1">
    <source>
        <dbReference type="SAM" id="MobiDB-lite"/>
    </source>
</evidence>
<sequence>MAEMERKINLLMKVSEERDHEITTLRDQMQTRETTESSKTPLVKADDKGKAMLQENEMQQSIYATFLSVQQLQVIITSSIRAQYEGPQQTSFNDLRMSIGYQPPKFQ</sequence>
<dbReference type="EMBL" id="SSTE01023063">
    <property type="protein sequence ID" value="KAA0025842.1"/>
    <property type="molecule type" value="Genomic_DNA"/>
</dbReference>
<organism evidence="3 5">
    <name type="scientific">Cucumis melo var. makuwa</name>
    <name type="common">Oriental melon</name>
    <dbReference type="NCBI Taxonomy" id="1194695"/>
    <lineage>
        <taxon>Eukaryota</taxon>
        <taxon>Viridiplantae</taxon>
        <taxon>Streptophyta</taxon>
        <taxon>Embryophyta</taxon>
        <taxon>Tracheophyta</taxon>
        <taxon>Spermatophyta</taxon>
        <taxon>Magnoliopsida</taxon>
        <taxon>eudicotyledons</taxon>
        <taxon>Gunneridae</taxon>
        <taxon>Pentapetalae</taxon>
        <taxon>rosids</taxon>
        <taxon>fabids</taxon>
        <taxon>Cucurbitales</taxon>
        <taxon>Cucurbitaceae</taxon>
        <taxon>Benincaseae</taxon>
        <taxon>Cucumis</taxon>
    </lineage>
</organism>
<evidence type="ECO:0000313" key="4">
    <source>
        <dbReference type="Proteomes" id="UP000321393"/>
    </source>
</evidence>
<evidence type="ECO:0000313" key="3">
    <source>
        <dbReference type="EMBL" id="TYK09614.1"/>
    </source>
</evidence>
<evidence type="ECO:0000313" key="2">
    <source>
        <dbReference type="EMBL" id="KAA0025842.1"/>
    </source>
</evidence>
<dbReference type="Proteomes" id="UP000321393">
    <property type="component" value="Unassembled WGS sequence"/>
</dbReference>
<accession>A0A5D3CEJ2</accession>
<evidence type="ECO:0000313" key="5">
    <source>
        <dbReference type="Proteomes" id="UP000321947"/>
    </source>
</evidence>
<reference evidence="4 5" key="1">
    <citation type="submission" date="2019-08" db="EMBL/GenBank/DDBJ databases">
        <title>Draft genome sequences of two oriental melons (Cucumis melo L. var makuwa).</title>
        <authorList>
            <person name="Kwon S.-Y."/>
        </authorList>
    </citation>
    <scope>NUCLEOTIDE SEQUENCE [LARGE SCALE GENOMIC DNA]</scope>
    <source>
        <strain evidence="5">cv. Chang Bougi</strain>
        <strain evidence="4">cv. SW 3</strain>
        <tissue evidence="3">Leaf</tissue>
    </source>
</reference>
<dbReference type="OrthoDB" id="955092at2759"/>
<protein>
    <submittedName>
        <fullName evidence="3">Ty3-gypsy retrotransposon protein</fullName>
    </submittedName>
</protein>
<comment type="caution">
    <text evidence="3">The sequence shown here is derived from an EMBL/GenBank/DDBJ whole genome shotgun (WGS) entry which is preliminary data.</text>
</comment>